<protein>
    <submittedName>
        <fullName evidence="2">Uncharacterized protein</fullName>
    </submittedName>
</protein>
<feature type="region of interest" description="Disordered" evidence="1">
    <location>
        <begin position="92"/>
        <end position="156"/>
    </location>
</feature>
<comment type="caution">
    <text evidence="2">The sequence shown here is derived from an EMBL/GenBank/DDBJ whole genome shotgun (WGS) entry which is preliminary data.</text>
</comment>
<organism evidence="2 3">
    <name type="scientific">Drechmeria coniospora</name>
    <name type="common">Nematophagous fungus</name>
    <name type="synonym">Meria coniospora</name>
    <dbReference type="NCBI Taxonomy" id="98403"/>
    <lineage>
        <taxon>Eukaryota</taxon>
        <taxon>Fungi</taxon>
        <taxon>Dikarya</taxon>
        <taxon>Ascomycota</taxon>
        <taxon>Pezizomycotina</taxon>
        <taxon>Sordariomycetes</taxon>
        <taxon>Hypocreomycetidae</taxon>
        <taxon>Hypocreales</taxon>
        <taxon>Ophiocordycipitaceae</taxon>
        <taxon>Drechmeria</taxon>
    </lineage>
</organism>
<evidence type="ECO:0000256" key="1">
    <source>
        <dbReference type="SAM" id="MobiDB-lite"/>
    </source>
</evidence>
<reference evidence="2 3" key="1">
    <citation type="journal article" date="2016" name="Sci. Rep.">
        <title>Insights into Adaptations to a Near-Obligate Nematode Endoparasitic Lifestyle from the Finished Genome of Drechmeria coniospora.</title>
        <authorList>
            <person name="Zhang L."/>
            <person name="Zhou Z."/>
            <person name="Guo Q."/>
            <person name="Fokkens L."/>
            <person name="Miskei M."/>
            <person name="Pocsi I."/>
            <person name="Zhang W."/>
            <person name="Chen M."/>
            <person name="Wang L."/>
            <person name="Sun Y."/>
            <person name="Donzelli B.G."/>
            <person name="Gibson D.M."/>
            <person name="Nelson D.R."/>
            <person name="Luo J.G."/>
            <person name="Rep M."/>
            <person name="Liu H."/>
            <person name="Yang S."/>
            <person name="Wang J."/>
            <person name="Krasnoff S.B."/>
            <person name="Xu Y."/>
            <person name="Molnar I."/>
            <person name="Lin M."/>
        </authorList>
    </citation>
    <scope>NUCLEOTIDE SEQUENCE [LARGE SCALE GENOMIC DNA]</scope>
    <source>
        <strain evidence="2 3">ARSEF 6962</strain>
    </source>
</reference>
<evidence type="ECO:0000313" key="3">
    <source>
        <dbReference type="Proteomes" id="UP000076580"/>
    </source>
</evidence>
<gene>
    <name evidence="2" type="ORF">DCS_04230</name>
</gene>
<dbReference type="RefSeq" id="XP_040656575.1">
    <property type="nucleotide sequence ID" value="XM_040801542.1"/>
</dbReference>
<dbReference type="Proteomes" id="UP000076580">
    <property type="component" value="Chromosome 02"/>
</dbReference>
<proteinExistence type="predicted"/>
<dbReference type="GeneID" id="63716873"/>
<dbReference type="AlphaFoldDB" id="A0A151GJC1"/>
<name>A0A151GJC1_DRECN</name>
<dbReference type="InParanoid" id="A0A151GJC1"/>
<evidence type="ECO:0000313" key="2">
    <source>
        <dbReference type="EMBL" id="KYK57223.1"/>
    </source>
</evidence>
<accession>A0A151GJC1</accession>
<dbReference type="EMBL" id="LAYC01000002">
    <property type="protein sequence ID" value="KYK57223.1"/>
    <property type="molecule type" value="Genomic_DNA"/>
</dbReference>
<feature type="compositionally biased region" description="Gly residues" evidence="1">
    <location>
        <begin position="134"/>
        <end position="146"/>
    </location>
</feature>
<sequence>MRLFSCSERTLTLTLGVPDDCFLFPSWLSVDSESHRKPPRITSRAGAQVQKYAYVSTASADRVRGFCDSAPQPPPGRMHVAVVTSHLPMTCVSRNEAEHSDGREYDGQGRGRKGKAGDESVGRSRKESERVRGGEGGGGGGGGGGRAQACHEPSPS</sequence>
<feature type="compositionally biased region" description="Basic and acidic residues" evidence="1">
    <location>
        <begin position="95"/>
        <end position="133"/>
    </location>
</feature>
<keyword evidence="3" id="KW-1185">Reference proteome</keyword>